<dbReference type="InterPro" id="IPR018052">
    <property type="entry name" value="Ald1_epimerase_CS"/>
</dbReference>
<feature type="domain" description="Peptidase C1A papain C-terminal" evidence="14">
    <location>
        <begin position="166"/>
        <end position="380"/>
    </location>
</feature>
<comment type="caution">
    <text evidence="16">The sequence shown here is derived from an EMBL/GenBank/DDBJ whole genome shotgun (WGS) entry which is preliminary data.</text>
</comment>
<accession>A0A8S0Z081</accession>
<feature type="chain" id="PRO_5035813468" description="Galactose mutarotase" evidence="13">
    <location>
        <begin position="23"/>
        <end position="757"/>
    </location>
</feature>
<evidence type="ECO:0000256" key="8">
    <source>
        <dbReference type="ARBA" id="ARBA00023145"/>
    </source>
</evidence>
<comment type="catalytic activity">
    <reaction evidence="1">
        <text>alpha-D-galactose = beta-D-galactose</text>
        <dbReference type="Rhea" id="RHEA:28675"/>
        <dbReference type="ChEBI" id="CHEBI:27667"/>
        <dbReference type="ChEBI" id="CHEBI:28061"/>
        <dbReference type="EC" id="5.1.3.3"/>
    </reaction>
    <physiologicalReaction direction="right-to-left" evidence="1">
        <dbReference type="Rhea" id="RHEA:28677"/>
    </physiologicalReaction>
</comment>
<evidence type="ECO:0000256" key="4">
    <source>
        <dbReference type="ARBA" id="ARBA00021023"/>
    </source>
</evidence>
<evidence type="ECO:0000256" key="12">
    <source>
        <dbReference type="ARBA" id="ARBA00045743"/>
    </source>
</evidence>
<comment type="function">
    <text evidence="12">Mutarotase that catalyzes the interconversion of beta-D-galactose and alpha-D-galactose during galactose metabolism. Beta-D-galactose is metabolized in the liver into glucose 1-phosphate, the primary metabolic fuel, by the action of four enzymes that constitute the Leloir pathway: GALM, GALK1 (galactokinase), GALT (galactose-1-phosphate uridylyltransferase) and GALE (UDP-galactose-4'-epimerase). Involved in the maintenance of the equilibrium between the beta- and alpha-anomers of galactose, therefore ensuring a sufficient supply of the alpha-anomer for GALK1. Also active on D-glucose although shows a preference for galactose over glucose.</text>
</comment>
<evidence type="ECO:0000256" key="6">
    <source>
        <dbReference type="ARBA" id="ARBA00022801"/>
    </source>
</evidence>
<dbReference type="PRINTS" id="PR00705">
    <property type="entry name" value="PAPAIN"/>
</dbReference>
<keyword evidence="13" id="KW-0732">Signal</keyword>
<dbReference type="PROSITE" id="PS00639">
    <property type="entry name" value="THIOL_PROTEASE_HIS"/>
    <property type="match status" value="1"/>
</dbReference>
<sequence length="757" mass="83500">MLKWWNWLLAFSLCCLLFVVLPLMLSSEPSEETLKPIFDDYIQKYNKSYANLQEYSTRFQHFVSSYREIQKLNAASRDSGSSGAKYGLTKLSDMSQSEFKEIHLSDEKVSKAPKSYNKNWNHGREMSDTLRYDMDPGNSTHHKDRSGGNKANVNLYINIRTKRVALPMTVDWRTKGIIGPVRNQGLCGACWAFSTIGVIEAMSAIETGKLETLSVQEVIDCAKLGNKGCAGGDICLLLDWLLTSSTGVGIDKEYPLSLTNGVCKANKTTAGVKVASFTCDDFVGSENKILEALAIHGPVAVAVNALTWQHYLGGVIQFHCSGSPAELNHAVELVGYDLTAEVPYYIAKNSWGKDFGNGGYIYLAIGSNICGLANEVATVVVIPTSCSVDVPTPYQLITEMVKLIVEDFGVHQEKKVKKFTWTLANGFSLSAISYGAIVQAIKVPDRYGIRKDVVLGFDDLDSYVSRNTPYLGVAVGRCANRIGHASFEIDGNTYGLAKNVAKEHHLHGGLVGFDKMVWESTVDQSKVIFSYLSKDSEEGYPGDLLTNITYEVTDDGCFHVEFIATTTKKTVVNLTNHSYFNLAGHDAGSEELYNHLVYINADRITETNSDSIPTGNFINVQGTPFDFTKEKRLGDSMSGNLFDDNFCVNLGKEDLTLVSRVTHSLSGRVLEVYSDQPGVQFYTANFLPLPSEEALVGKDSVGYRRHGAFCLETQKYPDAVHHKNFPSAILVPGQIYRHRVMYKFSDKGTVEPVVASA</sequence>
<dbReference type="GO" id="GO:0008234">
    <property type="term" value="F:cysteine-type peptidase activity"/>
    <property type="evidence" value="ECO:0007669"/>
    <property type="project" value="UniProtKB-KW"/>
</dbReference>
<dbReference type="Gene3D" id="3.90.70.10">
    <property type="entry name" value="Cysteine proteinases"/>
    <property type="match status" value="1"/>
</dbReference>
<evidence type="ECO:0000256" key="10">
    <source>
        <dbReference type="ARBA" id="ARBA00023277"/>
    </source>
</evidence>
<dbReference type="InterPro" id="IPR014718">
    <property type="entry name" value="GH-type_carb-bd"/>
</dbReference>
<dbReference type="PROSITE" id="PS00139">
    <property type="entry name" value="THIOL_PROTEASE_CYS"/>
    <property type="match status" value="1"/>
</dbReference>
<reference evidence="16 17" key="1">
    <citation type="submission" date="2020-04" db="EMBL/GenBank/DDBJ databases">
        <authorList>
            <person name="Wallbank WR R."/>
            <person name="Pardo Diaz C."/>
            <person name="Kozak K."/>
            <person name="Martin S."/>
            <person name="Jiggins C."/>
            <person name="Moest M."/>
            <person name="Warren A I."/>
            <person name="Byers J.R.P. K."/>
            <person name="Montejo-Kovacevich G."/>
            <person name="Yen C E."/>
        </authorList>
    </citation>
    <scope>NUCLEOTIDE SEQUENCE [LARGE SCALE GENOMIC DNA]</scope>
</reference>
<evidence type="ECO:0000256" key="5">
    <source>
        <dbReference type="ARBA" id="ARBA00022670"/>
    </source>
</evidence>
<keyword evidence="6" id="KW-0378">Hydrolase</keyword>
<dbReference type="InterPro" id="IPR011013">
    <property type="entry name" value="Gal_mutarotase_sf_dom"/>
</dbReference>
<dbReference type="AlphaFoldDB" id="A0A8S0Z081"/>
<evidence type="ECO:0000256" key="7">
    <source>
        <dbReference type="ARBA" id="ARBA00022807"/>
    </source>
</evidence>
<evidence type="ECO:0000256" key="1">
    <source>
        <dbReference type="ARBA" id="ARBA00001712"/>
    </source>
</evidence>
<keyword evidence="5" id="KW-0645">Protease</keyword>
<keyword evidence="8" id="KW-0865">Zymogen</keyword>
<evidence type="ECO:0000259" key="14">
    <source>
        <dbReference type="SMART" id="SM00645"/>
    </source>
</evidence>
<dbReference type="InterPro" id="IPR000668">
    <property type="entry name" value="Peptidase_C1A_C"/>
</dbReference>
<dbReference type="EMBL" id="CADEBD010000226">
    <property type="protein sequence ID" value="CAB3225296.1"/>
    <property type="molecule type" value="Genomic_DNA"/>
</dbReference>
<dbReference type="InterPro" id="IPR038765">
    <property type="entry name" value="Papain-like_cys_pep_sf"/>
</dbReference>
<dbReference type="Pfam" id="PF08246">
    <property type="entry name" value="Inhibitor_I29"/>
    <property type="match status" value="1"/>
</dbReference>
<evidence type="ECO:0000313" key="17">
    <source>
        <dbReference type="Proteomes" id="UP000494256"/>
    </source>
</evidence>
<comment type="similarity">
    <text evidence="3">Belongs to the aldose epimerase family.</text>
</comment>
<dbReference type="SUPFAM" id="SSF54001">
    <property type="entry name" value="Cysteine proteinases"/>
    <property type="match status" value="1"/>
</dbReference>
<evidence type="ECO:0000259" key="15">
    <source>
        <dbReference type="SMART" id="SM00848"/>
    </source>
</evidence>
<dbReference type="Pfam" id="PF00112">
    <property type="entry name" value="Peptidase_C1"/>
    <property type="match status" value="1"/>
</dbReference>
<evidence type="ECO:0000256" key="11">
    <source>
        <dbReference type="ARBA" id="ARBA00032729"/>
    </source>
</evidence>
<name>A0A8S0Z081_ARCPL</name>
<dbReference type="InterPro" id="IPR039417">
    <property type="entry name" value="Peptidase_C1A_papain-like"/>
</dbReference>
<dbReference type="GO" id="GO:0033499">
    <property type="term" value="P:galactose catabolic process via UDP-galactose, Leloir pathway"/>
    <property type="evidence" value="ECO:0007669"/>
    <property type="project" value="TreeGrafter"/>
</dbReference>
<evidence type="ECO:0000256" key="3">
    <source>
        <dbReference type="ARBA" id="ARBA00006206"/>
    </source>
</evidence>
<gene>
    <name evidence="16" type="ORF">APLA_LOCUS2154</name>
</gene>
<dbReference type="GO" id="GO:0004034">
    <property type="term" value="F:aldose 1-epimerase activity"/>
    <property type="evidence" value="ECO:0007669"/>
    <property type="project" value="UniProtKB-EC"/>
</dbReference>
<feature type="signal peptide" evidence="13">
    <location>
        <begin position="1"/>
        <end position="22"/>
    </location>
</feature>
<evidence type="ECO:0000256" key="2">
    <source>
        <dbReference type="ARBA" id="ARBA00004947"/>
    </source>
</evidence>
<dbReference type="CDD" id="cd09019">
    <property type="entry name" value="galactose_mutarotase_like"/>
    <property type="match status" value="1"/>
</dbReference>
<dbReference type="InterPro" id="IPR013201">
    <property type="entry name" value="Prot_inhib_I29"/>
</dbReference>
<dbReference type="PANTHER" id="PTHR10091">
    <property type="entry name" value="ALDOSE-1-EPIMERASE"/>
    <property type="match status" value="1"/>
</dbReference>
<keyword evidence="10" id="KW-0119">Carbohydrate metabolism</keyword>
<dbReference type="Pfam" id="PF01263">
    <property type="entry name" value="Aldose_epim"/>
    <property type="match status" value="1"/>
</dbReference>
<dbReference type="GO" id="GO:0006006">
    <property type="term" value="P:glucose metabolic process"/>
    <property type="evidence" value="ECO:0007669"/>
    <property type="project" value="TreeGrafter"/>
</dbReference>
<dbReference type="InterPro" id="IPR000169">
    <property type="entry name" value="Pept_cys_AS"/>
</dbReference>
<evidence type="ECO:0000256" key="9">
    <source>
        <dbReference type="ARBA" id="ARBA00023235"/>
    </source>
</evidence>
<keyword evidence="7" id="KW-0788">Thiol protease</keyword>
<evidence type="ECO:0000256" key="13">
    <source>
        <dbReference type="SAM" id="SignalP"/>
    </source>
</evidence>
<dbReference type="InterPro" id="IPR025660">
    <property type="entry name" value="Pept_his_AS"/>
</dbReference>
<proteinExistence type="inferred from homology"/>
<dbReference type="InterPro" id="IPR008183">
    <property type="entry name" value="Aldose_1/G6P_1-epimerase"/>
</dbReference>
<dbReference type="SMART" id="SM00848">
    <property type="entry name" value="Inhibitor_I29"/>
    <property type="match status" value="1"/>
</dbReference>
<dbReference type="PROSITE" id="PS00545">
    <property type="entry name" value="ALDOSE_1_EPIMERASE"/>
    <property type="match status" value="1"/>
</dbReference>
<protein>
    <recommendedName>
        <fullName evidence="4">Galactose mutarotase</fullName>
    </recommendedName>
    <alternativeName>
        <fullName evidence="11">Aldose 1-epimerase</fullName>
    </alternativeName>
</protein>
<dbReference type="InterPro" id="IPR047215">
    <property type="entry name" value="Galactose_mutarotase-like"/>
</dbReference>
<dbReference type="GO" id="GO:0030246">
    <property type="term" value="F:carbohydrate binding"/>
    <property type="evidence" value="ECO:0007669"/>
    <property type="project" value="InterPro"/>
</dbReference>
<dbReference type="Proteomes" id="UP000494256">
    <property type="component" value="Unassembled WGS sequence"/>
</dbReference>
<dbReference type="SUPFAM" id="SSF74650">
    <property type="entry name" value="Galactose mutarotase-like"/>
    <property type="match status" value="1"/>
</dbReference>
<dbReference type="Gene3D" id="2.70.98.10">
    <property type="match status" value="1"/>
</dbReference>
<comment type="pathway">
    <text evidence="2">Carbohydrate metabolism; galactose metabolism.</text>
</comment>
<feature type="domain" description="Cathepsin propeptide inhibitor" evidence="15">
    <location>
        <begin position="38"/>
        <end position="99"/>
    </location>
</feature>
<organism evidence="16 17">
    <name type="scientific">Arctia plantaginis</name>
    <name type="common">Wood tiger moth</name>
    <name type="synonym">Phalaena plantaginis</name>
    <dbReference type="NCBI Taxonomy" id="874455"/>
    <lineage>
        <taxon>Eukaryota</taxon>
        <taxon>Metazoa</taxon>
        <taxon>Ecdysozoa</taxon>
        <taxon>Arthropoda</taxon>
        <taxon>Hexapoda</taxon>
        <taxon>Insecta</taxon>
        <taxon>Pterygota</taxon>
        <taxon>Neoptera</taxon>
        <taxon>Endopterygota</taxon>
        <taxon>Lepidoptera</taxon>
        <taxon>Glossata</taxon>
        <taxon>Ditrysia</taxon>
        <taxon>Noctuoidea</taxon>
        <taxon>Erebidae</taxon>
        <taxon>Arctiinae</taxon>
        <taxon>Arctia</taxon>
    </lineage>
</organism>
<dbReference type="SMART" id="SM00645">
    <property type="entry name" value="Pept_C1"/>
    <property type="match status" value="1"/>
</dbReference>
<evidence type="ECO:0000313" key="16">
    <source>
        <dbReference type="EMBL" id="CAB3225296.1"/>
    </source>
</evidence>
<keyword evidence="9" id="KW-0413">Isomerase</keyword>
<dbReference type="CDD" id="cd02248">
    <property type="entry name" value="Peptidase_C1A"/>
    <property type="match status" value="1"/>
</dbReference>
<dbReference type="GO" id="GO:0006508">
    <property type="term" value="P:proteolysis"/>
    <property type="evidence" value="ECO:0007669"/>
    <property type="project" value="UniProtKB-KW"/>
</dbReference>
<dbReference type="PANTHER" id="PTHR10091:SF0">
    <property type="entry name" value="GALACTOSE MUTAROTASE"/>
    <property type="match status" value="1"/>
</dbReference>